<dbReference type="Pfam" id="PF03450">
    <property type="entry name" value="CO_deh_flav_C"/>
    <property type="match status" value="1"/>
</dbReference>
<dbReference type="InterPro" id="IPR005107">
    <property type="entry name" value="CO_DH_flav_C"/>
</dbReference>
<reference evidence="3 4" key="1">
    <citation type="submission" date="2019-02" db="EMBL/GenBank/DDBJ databases">
        <title>Deep-cultivation of Planctomycetes and their phenomic and genomic characterization uncovers novel biology.</title>
        <authorList>
            <person name="Wiegand S."/>
            <person name="Jogler M."/>
            <person name="Boedeker C."/>
            <person name="Pinto D."/>
            <person name="Vollmers J."/>
            <person name="Rivas-Marin E."/>
            <person name="Kohn T."/>
            <person name="Peeters S.H."/>
            <person name="Heuer A."/>
            <person name="Rast P."/>
            <person name="Oberbeckmann S."/>
            <person name="Bunk B."/>
            <person name="Jeske O."/>
            <person name="Meyerdierks A."/>
            <person name="Storesund J.E."/>
            <person name="Kallscheuer N."/>
            <person name="Luecker S."/>
            <person name="Lage O.M."/>
            <person name="Pohl T."/>
            <person name="Merkel B.J."/>
            <person name="Hornburger P."/>
            <person name="Mueller R.-W."/>
            <person name="Bruemmer F."/>
            <person name="Labrenz M."/>
            <person name="Spormann A.M."/>
            <person name="Op den Camp H."/>
            <person name="Overmann J."/>
            <person name="Amann R."/>
            <person name="Jetten M.S.M."/>
            <person name="Mascher T."/>
            <person name="Medema M.H."/>
            <person name="Devos D.P."/>
            <person name="Kaster A.-K."/>
            <person name="Ovreas L."/>
            <person name="Rohde M."/>
            <person name="Galperin M.Y."/>
            <person name="Jogler C."/>
        </authorList>
    </citation>
    <scope>NUCLEOTIDE SEQUENCE [LARGE SCALE GENOMIC DNA]</scope>
    <source>
        <strain evidence="3 4">Pla163</strain>
    </source>
</reference>
<keyword evidence="3" id="KW-0560">Oxidoreductase</keyword>
<dbReference type="SUPFAM" id="SSF56176">
    <property type="entry name" value="FAD-binding/transporter-associated domain-like"/>
    <property type="match status" value="1"/>
</dbReference>
<dbReference type="AlphaFoldDB" id="A0A518CW17"/>
<dbReference type="PROSITE" id="PS51387">
    <property type="entry name" value="FAD_PCMH"/>
    <property type="match status" value="1"/>
</dbReference>
<dbReference type="InterPro" id="IPR036318">
    <property type="entry name" value="FAD-bd_PCMH-like_sf"/>
</dbReference>
<evidence type="ECO:0000256" key="1">
    <source>
        <dbReference type="ARBA" id="ARBA00022827"/>
    </source>
</evidence>
<sequence length="327" mass="34773">MEKFELLQPKGLREAVLALAEGDADRSTMVLAGGQDLLTEMKEHLAEPSLVVDISGLPQLAGIGEVKDGSIRLGANATIAQIAGHPRLRADLPILTEAADSIASPQIRSVATLGGNLNQRPRCWYYRNEEAFCLKKGGSVCYAAEGMNKYNAILGGGPSYIVHPSDMAPALIALDARVQLVGPDGDREVALADYYTLPSDGPMTSETVRANGEIVVDVIVPPQPQGLRSTYLKFKERESYDWALASVALAVVMDGGVVRHARMSLGGVAPKPWTVDVQGVLAGRPVNDETVAKVADLALDGAKALAHNGYKIPLTRGLIARAFQQLS</sequence>
<evidence type="ECO:0000259" key="2">
    <source>
        <dbReference type="PROSITE" id="PS51387"/>
    </source>
</evidence>
<proteinExistence type="predicted"/>
<dbReference type="Pfam" id="PF00941">
    <property type="entry name" value="FAD_binding_5"/>
    <property type="match status" value="1"/>
</dbReference>
<evidence type="ECO:0000313" key="4">
    <source>
        <dbReference type="Proteomes" id="UP000319342"/>
    </source>
</evidence>
<dbReference type="InterPro" id="IPR016166">
    <property type="entry name" value="FAD-bd_PCMH"/>
</dbReference>
<dbReference type="Gene3D" id="3.30.465.10">
    <property type="match status" value="2"/>
</dbReference>
<keyword evidence="1" id="KW-0285">Flavoprotein</keyword>
<dbReference type="SMART" id="SM01092">
    <property type="entry name" value="CO_deh_flav_C"/>
    <property type="match status" value="1"/>
</dbReference>
<dbReference type="GO" id="GO:0016491">
    <property type="term" value="F:oxidoreductase activity"/>
    <property type="evidence" value="ECO:0007669"/>
    <property type="project" value="UniProtKB-KW"/>
</dbReference>
<dbReference type="PANTHER" id="PTHR42659:SF9">
    <property type="entry name" value="XANTHINE DEHYDROGENASE FAD-BINDING SUBUNIT XDHB-RELATED"/>
    <property type="match status" value="1"/>
</dbReference>
<dbReference type="PANTHER" id="PTHR42659">
    <property type="entry name" value="XANTHINE DEHYDROGENASE SUBUNIT C-RELATED"/>
    <property type="match status" value="1"/>
</dbReference>
<dbReference type="InterPro" id="IPR036683">
    <property type="entry name" value="CO_DH_flav_C_dom_sf"/>
</dbReference>
<dbReference type="OrthoDB" id="9774454at2"/>
<dbReference type="InterPro" id="IPR051312">
    <property type="entry name" value="Diverse_Substr_Oxidored"/>
</dbReference>
<evidence type="ECO:0000313" key="3">
    <source>
        <dbReference type="EMBL" id="QDU83394.1"/>
    </source>
</evidence>
<organism evidence="3 4">
    <name type="scientific">Rohdeia mirabilis</name>
    <dbReference type="NCBI Taxonomy" id="2528008"/>
    <lineage>
        <taxon>Bacteria</taxon>
        <taxon>Pseudomonadati</taxon>
        <taxon>Planctomycetota</taxon>
        <taxon>Planctomycetia</taxon>
        <taxon>Planctomycetia incertae sedis</taxon>
        <taxon>Rohdeia</taxon>
    </lineage>
</organism>
<keyword evidence="4" id="KW-1185">Reference proteome</keyword>
<dbReference type="Proteomes" id="UP000319342">
    <property type="component" value="Chromosome"/>
</dbReference>
<dbReference type="GO" id="GO:0071949">
    <property type="term" value="F:FAD binding"/>
    <property type="evidence" value="ECO:0007669"/>
    <property type="project" value="InterPro"/>
</dbReference>
<dbReference type="InterPro" id="IPR002346">
    <property type="entry name" value="Mopterin_DH_FAD-bd"/>
</dbReference>
<dbReference type="SUPFAM" id="SSF55447">
    <property type="entry name" value="CO dehydrogenase flavoprotein C-terminal domain-like"/>
    <property type="match status" value="1"/>
</dbReference>
<keyword evidence="1" id="KW-0274">FAD</keyword>
<dbReference type="RefSeq" id="WP_145183001.1">
    <property type="nucleotide sequence ID" value="NZ_CP036290.1"/>
</dbReference>
<accession>A0A518CW17</accession>
<dbReference type="EMBL" id="CP036290">
    <property type="protein sequence ID" value="QDU83394.1"/>
    <property type="molecule type" value="Genomic_DNA"/>
</dbReference>
<gene>
    <name evidence="3" type="primary">hcrB_1</name>
    <name evidence="3" type="ORF">Pla163_04930</name>
</gene>
<protein>
    <submittedName>
        <fullName evidence="3">4-hydroxybenzoyl-CoA reductase subunit beta</fullName>
        <ecNumber evidence="3">1.3.7.9</ecNumber>
    </submittedName>
</protein>
<feature type="domain" description="FAD-binding PCMH-type" evidence="2">
    <location>
        <begin position="1"/>
        <end position="225"/>
    </location>
</feature>
<name>A0A518CW17_9BACT</name>
<dbReference type="InterPro" id="IPR016169">
    <property type="entry name" value="FAD-bd_PCMH_sub2"/>
</dbReference>
<dbReference type="EC" id="1.3.7.9" evidence="3"/>
<dbReference type="Gene3D" id="3.30.43.10">
    <property type="entry name" value="Uridine Diphospho-n-acetylenolpyruvylglucosamine Reductase, domain 2"/>
    <property type="match status" value="1"/>
</dbReference>
<dbReference type="InterPro" id="IPR016167">
    <property type="entry name" value="FAD-bd_PCMH_sub1"/>
</dbReference>
<dbReference type="Gene3D" id="3.30.390.50">
    <property type="entry name" value="CO dehydrogenase flavoprotein, C-terminal domain"/>
    <property type="match status" value="1"/>
</dbReference>